<dbReference type="GO" id="GO:0015035">
    <property type="term" value="F:protein-disulfide reductase activity"/>
    <property type="evidence" value="ECO:0007669"/>
    <property type="project" value="InterPro"/>
</dbReference>
<reference evidence="2" key="1">
    <citation type="journal article" date="2020" name="MBio">
        <title>Horizontal gene transfer to a defensive symbiont with a reduced genome amongst a multipartite beetle microbiome.</title>
        <authorList>
            <person name="Waterworth S.C."/>
            <person name="Florez L.V."/>
            <person name="Rees E.R."/>
            <person name="Hertweck C."/>
            <person name="Kaltenpoth M."/>
            <person name="Kwan J.C."/>
        </authorList>
    </citation>
    <scope>NUCLEOTIDE SEQUENCE [LARGE SCALE GENOMIC DNA]</scope>
</reference>
<comment type="caution">
    <text evidence="1">The sequence shown here is derived from an EMBL/GenBank/DDBJ whole genome shotgun (WGS) entry which is preliminary data.</text>
</comment>
<accession>A0A833PJM0</accession>
<dbReference type="InterPro" id="IPR052927">
    <property type="entry name" value="DCC_oxidoreductase"/>
</dbReference>
<dbReference type="Proteomes" id="UP000490535">
    <property type="component" value="Unassembled WGS sequence"/>
</dbReference>
<evidence type="ECO:0000313" key="1">
    <source>
        <dbReference type="EMBL" id="KAF1027335.1"/>
    </source>
</evidence>
<dbReference type="PANTHER" id="PTHR33639:SF2">
    <property type="entry name" value="DUF393 DOMAIN-CONTAINING PROTEIN"/>
    <property type="match status" value="1"/>
</dbReference>
<dbReference type="AlphaFoldDB" id="A0A833PJM0"/>
<dbReference type="Pfam" id="PF04134">
    <property type="entry name" value="DCC1-like"/>
    <property type="match status" value="1"/>
</dbReference>
<dbReference type="PANTHER" id="PTHR33639">
    <property type="entry name" value="THIOL-DISULFIDE OXIDOREDUCTASE DCC"/>
    <property type="match status" value="1"/>
</dbReference>
<sequence length="151" mass="17525">MQQKIEEIIQQHDIILFDAICVLCNAWAKFLIQYDTQARFKLASVQSPLGQAILSYYQMSTEHFDTMLVIKNGQAASESTAFLKVIEELGFPFTGLKIGYLIPKFIRDFVYRRIALNRYRLFGTTDQCLFISSHHQHHFLEYAVYESTSSN</sequence>
<evidence type="ECO:0008006" key="3">
    <source>
        <dbReference type="Google" id="ProtNLM"/>
    </source>
</evidence>
<name>A0A833PJM0_ACIBZ</name>
<organism evidence="1 2">
    <name type="scientific">Acinetobacter bereziniae</name>
    <name type="common">Acinetobacter genomosp. 10</name>
    <dbReference type="NCBI Taxonomy" id="106648"/>
    <lineage>
        <taxon>Bacteria</taxon>
        <taxon>Pseudomonadati</taxon>
        <taxon>Pseudomonadota</taxon>
        <taxon>Gammaproteobacteria</taxon>
        <taxon>Moraxellales</taxon>
        <taxon>Moraxellaceae</taxon>
        <taxon>Acinetobacter</taxon>
    </lineage>
</organism>
<evidence type="ECO:0000313" key="2">
    <source>
        <dbReference type="Proteomes" id="UP000490535"/>
    </source>
</evidence>
<proteinExistence type="predicted"/>
<gene>
    <name evidence="1" type="ORF">GAK29_00704</name>
</gene>
<dbReference type="InterPro" id="IPR007263">
    <property type="entry name" value="DCC1-like"/>
</dbReference>
<protein>
    <recommendedName>
        <fullName evidence="3">DUF393 domain-containing protein</fullName>
    </recommendedName>
</protein>
<dbReference type="EMBL" id="WNDP01000011">
    <property type="protein sequence ID" value="KAF1027335.1"/>
    <property type="molecule type" value="Genomic_DNA"/>
</dbReference>